<evidence type="ECO:0000313" key="2">
    <source>
        <dbReference type="Proteomes" id="UP001164250"/>
    </source>
</evidence>
<evidence type="ECO:0000313" key="1">
    <source>
        <dbReference type="EMBL" id="KAJ0097271.1"/>
    </source>
</evidence>
<name>A0ACC1BE97_9ROSI</name>
<gene>
    <name evidence="1" type="ORF">Patl1_28598</name>
</gene>
<proteinExistence type="predicted"/>
<accession>A0ACC1BE97</accession>
<protein>
    <submittedName>
        <fullName evidence="1">Uncharacterized protein</fullName>
    </submittedName>
</protein>
<sequence length="129" mass="15194">MLLAGTDTSAFTLEWAISNLVNHPETLKKARTELDNQIGQDRLMDEPDLSKLQYVQRGYDVARETILLVNAWAIHRDPKLWDDPNNFKPERFYNEEGQAHKLTMPFGLGRRACPWERWLGVLWDWLWGR</sequence>
<organism evidence="1 2">
    <name type="scientific">Pistacia atlantica</name>
    <dbReference type="NCBI Taxonomy" id="434234"/>
    <lineage>
        <taxon>Eukaryota</taxon>
        <taxon>Viridiplantae</taxon>
        <taxon>Streptophyta</taxon>
        <taxon>Embryophyta</taxon>
        <taxon>Tracheophyta</taxon>
        <taxon>Spermatophyta</taxon>
        <taxon>Magnoliopsida</taxon>
        <taxon>eudicotyledons</taxon>
        <taxon>Gunneridae</taxon>
        <taxon>Pentapetalae</taxon>
        <taxon>rosids</taxon>
        <taxon>malvids</taxon>
        <taxon>Sapindales</taxon>
        <taxon>Anacardiaceae</taxon>
        <taxon>Pistacia</taxon>
    </lineage>
</organism>
<comment type="caution">
    <text evidence="1">The sequence shown here is derived from an EMBL/GenBank/DDBJ whole genome shotgun (WGS) entry which is preliminary data.</text>
</comment>
<dbReference type="EMBL" id="CM047901">
    <property type="protein sequence ID" value="KAJ0097271.1"/>
    <property type="molecule type" value="Genomic_DNA"/>
</dbReference>
<keyword evidence="2" id="KW-1185">Reference proteome</keyword>
<reference evidence="2" key="1">
    <citation type="journal article" date="2023" name="G3 (Bethesda)">
        <title>Genome assembly and association tests identify interacting loci associated with vigor, precocity, and sex in interspecific pistachio rootstocks.</title>
        <authorList>
            <person name="Palmer W."/>
            <person name="Jacygrad E."/>
            <person name="Sagayaradj S."/>
            <person name="Cavanaugh K."/>
            <person name="Han R."/>
            <person name="Bertier L."/>
            <person name="Beede B."/>
            <person name="Kafkas S."/>
            <person name="Golino D."/>
            <person name="Preece J."/>
            <person name="Michelmore R."/>
        </authorList>
    </citation>
    <scope>NUCLEOTIDE SEQUENCE [LARGE SCALE GENOMIC DNA]</scope>
</reference>
<dbReference type="Proteomes" id="UP001164250">
    <property type="component" value="Chromosome 5"/>
</dbReference>